<feature type="compositionally biased region" description="Basic and acidic residues" evidence="1">
    <location>
        <begin position="1"/>
        <end position="11"/>
    </location>
</feature>
<evidence type="ECO:0000256" key="1">
    <source>
        <dbReference type="SAM" id="MobiDB-lite"/>
    </source>
</evidence>
<reference evidence="2" key="1">
    <citation type="submission" date="2020-03" db="EMBL/GenBank/DDBJ databases">
        <title>Castanea mollissima Vanexum genome sequencing.</title>
        <authorList>
            <person name="Staton M."/>
        </authorList>
    </citation>
    <scope>NUCLEOTIDE SEQUENCE</scope>
    <source>
        <tissue evidence="2">Leaf</tissue>
    </source>
</reference>
<evidence type="ECO:0000313" key="3">
    <source>
        <dbReference type="Proteomes" id="UP000737018"/>
    </source>
</evidence>
<dbReference type="OrthoDB" id="10501996at2759"/>
<name>A0A8J4QIE8_9ROSI</name>
<accession>A0A8J4QIE8</accession>
<protein>
    <submittedName>
        <fullName evidence="2">Uncharacterized protein</fullName>
    </submittedName>
</protein>
<keyword evidence="3" id="KW-1185">Reference proteome</keyword>
<feature type="compositionally biased region" description="Basic and acidic residues" evidence="1">
    <location>
        <begin position="20"/>
        <end position="33"/>
    </location>
</feature>
<sequence>MATRFKEKGEKPPSVTTVDSDAKYGEDSKREEHSHKFGDYYLPLLRYLNASHLLSALPSPCCYQSLCGRDLINKTPSNTDLLPKTTK</sequence>
<comment type="caution">
    <text evidence="2">The sequence shown here is derived from an EMBL/GenBank/DDBJ whole genome shotgun (WGS) entry which is preliminary data.</text>
</comment>
<proteinExistence type="predicted"/>
<gene>
    <name evidence="2" type="ORF">CMV_028007</name>
</gene>
<feature type="region of interest" description="Disordered" evidence="1">
    <location>
        <begin position="1"/>
        <end position="33"/>
    </location>
</feature>
<dbReference type="Proteomes" id="UP000737018">
    <property type="component" value="Unassembled WGS sequence"/>
</dbReference>
<organism evidence="2 3">
    <name type="scientific">Castanea mollissima</name>
    <name type="common">Chinese chestnut</name>
    <dbReference type="NCBI Taxonomy" id="60419"/>
    <lineage>
        <taxon>Eukaryota</taxon>
        <taxon>Viridiplantae</taxon>
        <taxon>Streptophyta</taxon>
        <taxon>Embryophyta</taxon>
        <taxon>Tracheophyta</taxon>
        <taxon>Spermatophyta</taxon>
        <taxon>Magnoliopsida</taxon>
        <taxon>eudicotyledons</taxon>
        <taxon>Gunneridae</taxon>
        <taxon>Pentapetalae</taxon>
        <taxon>rosids</taxon>
        <taxon>fabids</taxon>
        <taxon>Fagales</taxon>
        <taxon>Fagaceae</taxon>
        <taxon>Castanea</taxon>
    </lineage>
</organism>
<evidence type="ECO:0000313" key="2">
    <source>
        <dbReference type="EMBL" id="KAF3945638.1"/>
    </source>
</evidence>
<dbReference type="AlphaFoldDB" id="A0A8J4QIE8"/>
<dbReference type="EMBL" id="JRKL02011792">
    <property type="protein sequence ID" value="KAF3945638.1"/>
    <property type="molecule type" value="Genomic_DNA"/>
</dbReference>